<dbReference type="EMBL" id="OW240920">
    <property type="protein sequence ID" value="CAH2314228.1"/>
    <property type="molecule type" value="Genomic_DNA"/>
</dbReference>
<proteinExistence type="predicted"/>
<keyword evidence="3" id="KW-1185">Reference proteome</keyword>
<dbReference type="Proteomes" id="UP001295444">
    <property type="component" value="Chromosome 09"/>
</dbReference>
<protein>
    <submittedName>
        <fullName evidence="2">Ribosome biogenesis NOP53</fullName>
    </submittedName>
</protein>
<accession>A0AAD1WMS5</accession>
<feature type="region of interest" description="Disordered" evidence="1">
    <location>
        <begin position="1"/>
        <end position="26"/>
    </location>
</feature>
<feature type="compositionally biased region" description="Polar residues" evidence="1">
    <location>
        <begin position="11"/>
        <end position="25"/>
    </location>
</feature>
<reference evidence="2" key="1">
    <citation type="submission" date="2022-03" db="EMBL/GenBank/DDBJ databases">
        <authorList>
            <person name="Alioto T."/>
            <person name="Alioto T."/>
            <person name="Gomez Garrido J."/>
        </authorList>
    </citation>
    <scope>NUCLEOTIDE SEQUENCE</scope>
</reference>
<dbReference type="AlphaFoldDB" id="A0AAD1WMS5"/>
<feature type="region of interest" description="Disordered" evidence="1">
    <location>
        <begin position="64"/>
        <end position="145"/>
    </location>
</feature>
<feature type="compositionally biased region" description="Polar residues" evidence="1">
    <location>
        <begin position="117"/>
        <end position="129"/>
    </location>
</feature>
<organism evidence="2 3">
    <name type="scientific">Pelobates cultripes</name>
    <name type="common">Western spadefoot toad</name>
    <dbReference type="NCBI Taxonomy" id="61616"/>
    <lineage>
        <taxon>Eukaryota</taxon>
        <taxon>Metazoa</taxon>
        <taxon>Chordata</taxon>
        <taxon>Craniata</taxon>
        <taxon>Vertebrata</taxon>
        <taxon>Euteleostomi</taxon>
        <taxon>Amphibia</taxon>
        <taxon>Batrachia</taxon>
        <taxon>Anura</taxon>
        <taxon>Pelobatoidea</taxon>
        <taxon>Pelobatidae</taxon>
        <taxon>Pelobates</taxon>
    </lineage>
</organism>
<sequence length="145" mass="16433">MADVQDYIMAQQHQRSPSRAESIANSFCAPVPNGRKLKRKLEREEKLAAQGVLPRSERLLQAQLRNKRPRCKPEANNNPGRGFYDIWEEDSLEPSPGEPASWHSQLAQSADQERPSEASQQTECQTFTAASHRGPESWRLLQPNV</sequence>
<evidence type="ECO:0000313" key="3">
    <source>
        <dbReference type="Proteomes" id="UP001295444"/>
    </source>
</evidence>
<name>A0AAD1WMS5_PELCU</name>
<evidence type="ECO:0000313" key="2">
    <source>
        <dbReference type="EMBL" id="CAH2314228.1"/>
    </source>
</evidence>
<evidence type="ECO:0000256" key="1">
    <source>
        <dbReference type="SAM" id="MobiDB-lite"/>
    </source>
</evidence>
<gene>
    <name evidence="2" type="ORF">PECUL_23A030575</name>
</gene>